<keyword evidence="2" id="KW-0175">Coiled coil</keyword>
<name>A0ABQ2RK03_9GAMM</name>
<feature type="coiled-coil region" evidence="2">
    <location>
        <begin position="61"/>
        <end position="88"/>
    </location>
</feature>
<dbReference type="InterPro" id="IPR002514">
    <property type="entry name" value="Transposase_8"/>
</dbReference>
<accession>A0ABQ2RK03</accession>
<proteinExistence type="inferred from homology"/>
<dbReference type="Proteomes" id="UP000619118">
    <property type="component" value="Unassembled WGS sequence"/>
</dbReference>
<evidence type="ECO:0000256" key="1">
    <source>
        <dbReference type="ARBA" id="ARBA00009964"/>
    </source>
</evidence>
<organism evidence="3 4">
    <name type="scientific">Shewanella litoralis</name>
    <dbReference type="NCBI Taxonomy" id="2282700"/>
    <lineage>
        <taxon>Bacteria</taxon>
        <taxon>Pseudomonadati</taxon>
        <taxon>Pseudomonadota</taxon>
        <taxon>Gammaproteobacteria</taxon>
        <taxon>Alteromonadales</taxon>
        <taxon>Shewanellaceae</taxon>
        <taxon>Shewanella</taxon>
    </lineage>
</organism>
<keyword evidence="4" id="KW-1185">Reference proteome</keyword>
<dbReference type="InterPro" id="IPR051839">
    <property type="entry name" value="RD_transcriptional_regulator"/>
</dbReference>
<evidence type="ECO:0000256" key="2">
    <source>
        <dbReference type="SAM" id="Coils"/>
    </source>
</evidence>
<sequence>MKSQPTYSTEFKIDAANLVIKQGYSTKEACEATGVGPTAIRRWVTQLRQEFDGITPSGNAITPEQQRIQELEAKIKKIEWEKDILKKATALLMQDSIKR</sequence>
<dbReference type="PANTHER" id="PTHR33215:SF12">
    <property type="entry name" value="TRANSPOSASE INSN FOR INSERTION SEQUENCE ELEMENT IS911A-RELATED"/>
    <property type="match status" value="1"/>
</dbReference>
<evidence type="ECO:0000313" key="4">
    <source>
        <dbReference type="Proteomes" id="UP000619118"/>
    </source>
</evidence>
<comment type="caution">
    <text evidence="3">The sequence shown here is derived from an EMBL/GenBank/DDBJ whole genome shotgun (WGS) entry which is preliminary data.</text>
</comment>
<dbReference type="SUPFAM" id="SSF46689">
    <property type="entry name" value="Homeodomain-like"/>
    <property type="match status" value="1"/>
</dbReference>
<dbReference type="EMBL" id="BMQX01000072">
    <property type="protein sequence ID" value="GGQ36561.1"/>
    <property type="molecule type" value="Genomic_DNA"/>
</dbReference>
<reference evidence="4" key="1">
    <citation type="journal article" date="2019" name="Int. J. Syst. Evol. Microbiol.">
        <title>The Global Catalogue of Microorganisms (GCM) 10K type strain sequencing project: providing services to taxonomists for standard genome sequencing and annotation.</title>
        <authorList>
            <consortium name="The Broad Institute Genomics Platform"/>
            <consortium name="The Broad Institute Genome Sequencing Center for Infectious Disease"/>
            <person name="Wu L."/>
            <person name="Ma J."/>
        </authorList>
    </citation>
    <scope>NUCLEOTIDE SEQUENCE [LARGE SCALE GENOMIC DNA]</scope>
    <source>
        <strain evidence="4">JCM 32306</strain>
    </source>
</reference>
<dbReference type="Gene3D" id="1.10.10.60">
    <property type="entry name" value="Homeodomain-like"/>
    <property type="match status" value="1"/>
</dbReference>
<dbReference type="InterPro" id="IPR009057">
    <property type="entry name" value="Homeodomain-like_sf"/>
</dbReference>
<gene>
    <name evidence="3" type="ORF">GCM10009411_39340</name>
</gene>
<comment type="similarity">
    <text evidence="1">Belongs to the transposase 8 family.</text>
</comment>
<evidence type="ECO:0000313" key="3">
    <source>
        <dbReference type="EMBL" id="GGQ36561.1"/>
    </source>
</evidence>
<dbReference type="Pfam" id="PF01527">
    <property type="entry name" value="HTH_Tnp_1"/>
    <property type="match status" value="1"/>
</dbReference>
<dbReference type="PANTHER" id="PTHR33215">
    <property type="entry name" value="PROTEIN DISTAL ANTENNA"/>
    <property type="match status" value="1"/>
</dbReference>
<protein>
    <submittedName>
        <fullName evidence="3">Transposase</fullName>
    </submittedName>
</protein>